<dbReference type="EMBL" id="BAAAZN010000001">
    <property type="protein sequence ID" value="GAA3523733.1"/>
    <property type="molecule type" value="Genomic_DNA"/>
</dbReference>
<dbReference type="Gene3D" id="3.40.50.12780">
    <property type="entry name" value="N-terminal domain of ligase-like"/>
    <property type="match status" value="1"/>
</dbReference>
<evidence type="ECO:0000313" key="6">
    <source>
        <dbReference type="Proteomes" id="UP001500689"/>
    </source>
</evidence>
<keyword evidence="6" id="KW-1185">Reference proteome</keyword>
<dbReference type="PROSITE" id="PS00455">
    <property type="entry name" value="AMP_BINDING"/>
    <property type="match status" value="1"/>
</dbReference>
<protein>
    <submittedName>
        <fullName evidence="5">AMP-binding protein</fullName>
    </submittedName>
</protein>
<dbReference type="PANTHER" id="PTHR43201:SF5">
    <property type="entry name" value="MEDIUM-CHAIN ACYL-COA LIGASE ACSF2, MITOCHONDRIAL"/>
    <property type="match status" value="1"/>
</dbReference>
<sequence length="715" mass="77310">MPRNLNTRPVGTGEPDTRAAVRRIAMRDDVVEATSVIGHPPGQVWQIVGTPELYPRFVPAISWCEVTEAAVRGRGPRCLVRLAPDENTLVEGTVHAVVYRPGEHVVWCGLPDERNWVSLELRPAARGGTELTLRMMLPSLSDEHAGLLTRSAVKSLLRQLCMRIGQQLSGVPAEPPEQDRATTLRVANILVRAGVLTAGRPDRMIRQLNSITQWGATVAGGYLAATARGADDLAVHDERGSRTFGEIDQRSNQLANALASLGVEAGQPVAVMCRNHAAMIEAFVGCSKLGTDLVLLNTGLSPSAVGEVLAEHRPAAVLADDEFASTIAGVRGDFPRVSTWDDADEGYRTLDELIREAPRTRPKPSARPGRIVVLTSGTTGTPKGARRPTPKGLSTSASILARIPLHARDKIAVAAPLFHSWGLAAMQVGMAVRAELSLIRRFDAEETLRTIAEHRCDALFAVPIMLQRILDLPERVRSRYDLSSLRIVASSGSAMPGAFVTAFMDTFGDILYNFYGSTEVSWASIADPADLRCAPTTAGRCPPGTRVSVLDDEGRRVPPGDEGQIFVGNDMLFDGYTNGSTVSRAEDLMATGDVGYQDASGRLFVTGRADEMIVSGGENVFPRPVEEALVALPGVSEAAVVGVPDDEFGQRLAAYLVLDRGARIHAEDVRHYIHQRLARFAVPREVYFVPELPRNATGKIVKRLLGDELWPLPQS</sequence>
<dbReference type="InterPro" id="IPR045851">
    <property type="entry name" value="AMP-bd_C_sf"/>
</dbReference>
<evidence type="ECO:0000256" key="1">
    <source>
        <dbReference type="ARBA" id="ARBA00006432"/>
    </source>
</evidence>
<dbReference type="CDD" id="cd07812">
    <property type="entry name" value="SRPBCC"/>
    <property type="match status" value="1"/>
</dbReference>
<dbReference type="PANTHER" id="PTHR43201">
    <property type="entry name" value="ACYL-COA SYNTHETASE"/>
    <property type="match status" value="1"/>
</dbReference>
<evidence type="ECO:0000256" key="2">
    <source>
        <dbReference type="ARBA" id="ARBA00022598"/>
    </source>
</evidence>
<dbReference type="InterPro" id="IPR025110">
    <property type="entry name" value="AMP-bd_C"/>
</dbReference>
<dbReference type="Proteomes" id="UP001500689">
    <property type="component" value="Unassembled WGS sequence"/>
</dbReference>
<dbReference type="Gene3D" id="3.30.530.20">
    <property type="match status" value="1"/>
</dbReference>
<organism evidence="5 6">
    <name type="scientific">Amycolatopsis ultiminotia</name>
    <dbReference type="NCBI Taxonomy" id="543629"/>
    <lineage>
        <taxon>Bacteria</taxon>
        <taxon>Bacillati</taxon>
        <taxon>Actinomycetota</taxon>
        <taxon>Actinomycetes</taxon>
        <taxon>Pseudonocardiales</taxon>
        <taxon>Pseudonocardiaceae</taxon>
        <taxon>Amycolatopsis</taxon>
    </lineage>
</organism>
<dbReference type="InterPro" id="IPR023393">
    <property type="entry name" value="START-like_dom_sf"/>
</dbReference>
<keyword evidence="2" id="KW-0436">Ligase</keyword>
<feature type="domain" description="AMP-dependent synthetase/ligase" evidence="3">
    <location>
        <begin position="227"/>
        <end position="576"/>
    </location>
</feature>
<dbReference type="Pfam" id="PF13193">
    <property type="entry name" value="AMP-binding_C"/>
    <property type="match status" value="1"/>
</dbReference>
<dbReference type="SUPFAM" id="SSF56801">
    <property type="entry name" value="Acetyl-CoA synthetase-like"/>
    <property type="match status" value="1"/>
</dbReference>
<comment type="similarity">
    <text evidence="1">Belongs to the ATP-dependent AMP-binding enzyme family.</text>
</comment>
<gene>
    <name evidence="5" type="ORF">GCM10022222_02380</name>
</gene>
<proteinExistence type="inferred from homology"/>
<evidence type="ECO:0000313" key="5">
    <source>
        <dbReference type="EMBL" id="GAA3523733.1"/>
    </source>
</evidence>
<dbReference type="InterPro" id="IPR000873">
    <property type="entry name" value="AMP-dep_synth/lig_dom"/>
</dbReference>
<reference evidence="6" key="1">
    <citation type="journal article" date="2019" name="Int. J. Syst. Evol. Microbiol.">
        <title>The Global Catalogue of Microorganisms (GCM) 10K type strain sequencing project: providing services to taxonomists for standard genome sequencing and annotation.</title>
        <authorList>
            <consortium name="The Broad Institute Genomics Platform"/>
            <consortium name="The Broad Institute Genome Sequencing Center for Infectious Disease"/>
            <person name="Wu L."/>
            <person name="Ma J."/>
        </authorList>
    </citation>
    <scope>NUCLEOTIDE SEQUENCE [LARGE SCALE GENOMIC DNA]</scope>
    <source>
        <strain evidence="6">JCM 16898</strain>
    </source>
</reference>
<dbReference type="SUPFAM" id="SSF55961">
    <property type="entry name" value="Bet v1-like"/>
    <property type="match status" value="1"/>
</dbReference>
<feature type="domain" description="AMP-binding enzyme C-terminal" evidence="4">
    <location>
        <begin position="625"/>
        <end position="699"/>
    </location>
</feature>
<dbReference type="CDD" id="cd04433">
    <property type="entry name" value="AFD_class_I"/>
    <property type="match status" value="1"/>
</dbReference>
<dbReference type="InterPro" id="IPR020845">
    <property type="entry name" value="AMP-binding_CS"/>
</dbReference>
<evidence type="ECO:0000259" key="3">
    <source>
        <dbReference type="Pfam" id="PF00501"/>
    </source>
</evidence>
<name>A0ABP6UYM9_9PSEU</name>
<dbReference type="Pfam" id="PF00501">
    <property type="entry name" value="AMP-binding"/>
    <property type="match status" value="1"/>
</dbReference>
<dbReference type="InterPro" id="IPR042099">
    <property type="entry name" value="ANL_N_sf"/>
</dbReference>
<evidence type="ECO:0000259" key="4">
    <source>
        <dbReference type="Pfam" id="PF13193"/>
    </source>
</evidence>
<accession>A0ABP6UYM9</accession>
<dbReference type="Gene3D" id="3.30.300.30">
    <property type="match status" value="1"/>
</dbReference>
<comment type="caution">
    <text evidence="5">The sequence shown here is derived from an EMBL/GenBank/DDBJ whole genome shotgun (WGS) entry which is preliminary data.</text>
</comment>